<dbReference type="EMBL" id="CDOE01000017">
    <property type="protein sequence ID" value="CEN32906.1"/>
    <property type="molecule type" value="Genomic_DNA"/>
</dbReference>
<evidence type="ECO:0000313" key="2">
    <source>
        <dbReference type="Proteomes" id="UP000044026"/>
    </source>
</evidence>
<name>A0A0B7H027_9FLAO</name>
<protein>
    <submittedName>
        <fullName evidence="1">Uncharacterized protein</fullName>
    </submittedName>
</protein>
<proteinExistence type="predicted"/>
<accession>A0A0B7H027</accession>
<gene>
    <name evidence="1" type="ORF">CCAN12_240007</name>
</gene>
<reference evidence="1 2" key="1">
    <citation type="submission" date="2015-01" db="EMBL/GenBank/DDBJ databases">
        <authorList>
            <person name="Xiang T."/>
            <person name="Song Y."/>
            <person name="Huang L."/>
            <person name="Wang B."/>
            <person name="Wu P."/>
        </authorList>
    </citation>
    <scope>NUCLEOTIDE SEQUENCE [LARGE SCALE GENOMIC DNA]</scope>
    <source>
        <strain evidence="1 2">Cc12</strain>
    </source>
</reference>
<evidence type="ECO:0000313" key="1">
    <source>
        <dbReference type="EMBL" id="CEN32906.1"/>
    </source>
</evidence>
<dbReference type="Proteomes" id="UP000044026">
    <property type="component" value="Unassembled WGS sequence"/>
</dbReference>
<organism evidence="1 2">
    <name type="scientific">Capnocytophaga canimorsus</name>
    <dbReference type="NCBI Taxonomy" id="28188"/>
    <lineage>
        <taxon>Bacteria</taxon>
        <taxon>Pseudomonadati</taxon>
        <taxon>Bacteroidota</taxon>
        <taxon>Flavobacteriia</taxon>
        <taxon>Flavobacteriales</taxon>
        <taxon>Flavobacteriaceae</taxon>
        <taxon>Capnocytophaga</taxon>
    </lineage>
</organism>
<dbReference type="AlphaFoldDB" id="A0A0B7H027"/>
<sequence>MENTCKLTDKFVKRKGSLLETKIIRLFKQFFKGEEIIFSSYFINNCEQDILILWKEFAFIIESKDFQMKEPFRNPEKDFIRIKKDFDDSIGYVYT</sequence>